<dbReference type="EMBL" id="JMSE01001190">
    <property type="protein sequence ID" value="KDN63846.1"/>
    <property type="molecule type" value="Genomic_DNA"/>
</dbReference>
<reference evidence="2" key="1">
    <citation type="journal article" date="2014" name="Genome Announc.">
        <title>Draft genome sequence of Colletotrichum sublineola, a destructive pathogen of cultivated sorghum.</title>
        <authorList>
            <person name="Baroncelli R."/>
            <person name="Sanz-Martin J.M."/>
            <person name="Rech G.E."/>
            <person name="Sukno S.A."/>
            <person name="Thon M.R."/>
        </authorList>
    </citation>
    <scope>NUCLEOTIDE SEQUENCE [LARGE SCALE GENOMIC DNA]</scope>
    <source>
        <strain evidence="2">TX430BB</strain>
    </source>
</reference>
<comment type="caution">
    <text evidence="1">The sequence shown here is derived from an EMBL/GenBank/DDBJ whole genome shotgun (WGS) entry which is preliminary data.</text>
</comment>
<proteinExistence type="predicted"/>
<dbReference type="HOGENOM" id="CLU_2066943_0_0_1"/>
<keyword evidence="2" id="KW-1185">Reference proteome</keyword>
<evidence type="ECO:0000313" key="1">
    <source>
        <dbReference type="EMBL" id="KDN63846.1"/>
    </source>
</evidence>
<protein>
    <submittedName>
        <fullName evidence="1">Uncharacterized protein</fullName>
    </submittedName>
</protein>
<dbReference type="AlphaFoldDB" id="A0A066XDL2"/>
<gene>
    <name evidence="1" type="ORF">CSUB01_12158</name>
</gene>
<evidence type="ECO:0000313" key="2">
    <source>
        <dbReference type="Proteomes" id="UP000027238"/>
    </source>
</evidence>
<name>A0A066XDL2_COLSU</name>
<organism evidence="1 2">
    <name type="scientific">Colletotrichum sublineola</name>
    <name type="common">Sorghum anthracnose fungus</name>
    <dbReference type="NCBI Taxonomy" id="1173701"/>
    <lineage>
        <taxon>Eukaryota</taxon>
        <taxon>Fungi</taxon>
        <taxon>Dikarya</taxon>
        <taxon>Ascomycota</taxon>
        <taxon>Pezizomycotina</taxon>
        <taxon>Sordariomycetes</taxon>
        <taxon>Hypocreomycetidae</taxon>
        <taxon>Glomerellales</taxon>
        <taxon>Glomerellaceae</taxon>
        <taxon>Colletotrichum</taxon>
        <taxon>Colletotrichum graminicola species complex</taxon>
    </lineage>
</organism>
<sequence>WESYNSTANRTKTAQVDLVSDAAIPYTLEFAWLDRGAEDVLWGRPCALNIENINTDALNTDSLDTRTRHTSFFTNDGLATALATTSSTKRGESYIPALDCRDLAFDEHRTAIAKAATAC</sequence>
<accession>A0A066XDL2</accession>
<dbReference type="Proteomes" id="UP000027238">
    <property type="component" value="Unassembled WGS sequence"/>
</dbReference>
<feature type="non-terminal residue" evidence="1">
    <location>
        <position position="1"/>
    </location>
</feature>